<dbReference type="EMBL" id="JANPWB010000006">
    <property type="protein sequence ID" value="KAJ1175974.1"/>
    <property type="molecule type" value="Genomic_DNA"/>
</dbReference>
<name>A0AAV7TJ68_PLEWA</name>
<dbReference type="AlphaFoldDB" id="A0AAV7TJ68"/>
<proteinExistence type="predicted"/>
<comment type="caution">
    <text evidence="2">The sequence shown here is derived from an EMBL/GenBank/DDBJ whole genome shotgun (WGS) entry which is preliminary data.</text>
</comment>
<gene>
    <name evidence="2" type="ORF">NDU88_001259</name>
</gene>
<feature type="region of interest" description="Disordered" evidence="1">
    <location>
        <begin position="40"/>
        <end position="66"/>
    </location>
</feature>
<feature type="compositionally biased region" description="Polar residues" evidence="1">
    <location>
        <begin position="40"/>
        <end position="50"/>
    </location>
</feature>
<dbReference type="Proteomes" id="UP001066276">
    <property type="component" value="Chromosome 3_2"/>
</dbReference>
<reference evidence="2" key="1">
    <citation type="journal article" date="2022" name="bioRxiv">
        <title>Sequencing and chromosome-scale assembly of the giantPleurodeles waltlgenome.</title>
        <authorList>
            <person name="Brown T."/>
            <person name="Elewa A."/>
            <person name="Iarovenko S."/>
            <person name="Subramanian E."/>
            <person name="Araus A.J."/>
            <person name="Petzold A."/>
            <person name="Susuki M."/>
            <person name="Suzuki K.-i.T."/>
            <person name="Hayashi T."/>
            <person name="Toyoda A."/>
            <person name="Oliveira C."/>
            <person name="Osipova E."/>
            <person name="Leigh N.D."/>
            <person name="Simon A."/>
            <person name="Yun M.H."/>
        </authorList>
    </citation>
    <scope>NUCLEOTIDE SEQUENCE</scope>
    <source>
        <strain evidence="2">20211129_DDA</strain>
        <tissue evidence="2">Liver</tissue>
    </source>
</reference>
<sequence>MAVAVNHAHSQRILKMVLRARCPAAERYMRIALRGVSPSSKHLATASPNPAHSWRRHKCSSTPPSSRNLLQCLWSGENKGTGSARGRGCAGTVAARAELGLPVSTGAGTRGCARALGAGCLHPLSLPGALAVRTE</sequence>
<protein>
    <submittedName>
        <fullName evidence="2">Uncharacterized protein</fullName>
    </submittedName>
</protein>
<evidence type="ECO:0000313" key="3">
    <source>
        <dbReference type="Proteomes" id="UP001066276"/>
    </source>
</evidence>
<evidence type="ECO:0000256" key="1">
    <source>
        <dbReference type="SAM" id="MobiDB-lite"/>
    </source>
</evidence>
<evidence type="ECO:0000313" key="2">
    <source>
        <dbReference type="EMBL" id="KAJ1175974.1"/>
    </source>
</evidence>
<keyword evidence="3" id="KW-1185">Reference proteome</keyword>
<organism evidence="2 3">
    <name type="scientific">Pleurodeles waltl</name>
    <name type="common">Iberian ribbed newt</name>
    <dbReference type="NCBI Taxonomy" id="8319"/>
    <lineage>
        <taxon>Eukaryota</taxon>
        <taxon>Metazoa</taxon>
        <taxon>Chordata</taxon>
        <taxon>Craniata</taxon>
        <taxon>Vertebrata</taxon>
        <taxon>Euteleostomi</taxon>
        <taxon>Amphibia</taxon>
        <taxon>Batrachia</taxon>
        <taxon>Caudata</taxon>
        <taxon>Salamandroidea</taxon>
        <taxon>Salamandridae</taxon>
        <taxon>Pleurodelinae</taxon>
        <taxon>Pleurodeles</taxon>
    </lineage>
</organism>
<accession>A0AAV7TJ68</accession>